<evidence type="ECO:0000256" key="2">
    <source>
        <dbReference type="SAM" id="MobiDB-lite"/>
    </source>
</evidence>
<proteinExistence type="predicted"/>
<dbReference type="eggNOG" id="ENOG502S26T">
    <property type="taxonomic scope" value="Eukaryota"/>
</dbReference>
<dbReference type="Proteomes" id="UP000006813">
    <property type="component" value="Unassembled WGS sequence"/>
</dbReference>
<feature type="coiled-coil region" evidence="1">
    <location>
        <begin position="3"/>
        <end position="30"/>
    </location>
</feature>
<dbReference type="InterPro" id="IPR040401">
    <property type="entry name" value="CCDC162"/>
</dbReference>
<dbReference type="AlphaFoldDB" id="G5BGE6"/>
<evidence type="ECO:0000313" key="4">
    <source>
        <dbReference type="Proteomes" id="UP000006813"/>
    </source>
</evidence>
<evidence type="ECO:0008006" key="5">
    <source>
        <dbReference type="Google" id="ProtNLM"/>
    </source>
</evidence>
<feature type="coiled-coil region" evidence="1">
    <location>
        <begin position="222"/>
        <end position="249"/>
    </location>
</feature>
<dbReference type="EMBL" id="JH170188">
    <property type="protein sequence ID" value="EHB08357.1"/>
    <property type="molecule type" value="Genomic_DNA"/>
</dbReference>
<accession>G5BGE6</accession>
<feature type="compositionally biased region" description="Low complexity" evidence="2">
    <location>
        <begin position="307"/>
        <end position="317"/>
    </location>
</feature>
<feature type="compositionally biased region" description="Polar residues" evidence="2">
    <location>
        <begin position="287"/>
        <end position="304"/>
    </location>
</feature>
<organism evidence="3 4">
    <name type="scientific">Heterocephalus glaber</name>
    <name type="common">Naked mole rat</name>
    <dbReference type="NCBI Taxonomy" id="10181"/>
    <lineage>
        <taxon>Eukaryota</taxon>
        <taxon>Metazoa</taxon>
        <taxon>Chordata</taxon>
        <taxon>Craniata</taxon>
        <taxon>Vertebrata</taxon>
        <taxon>Euteleostomi</taxon>
        <taxon>Mammalia</taxon>
        <taxon>Eutheria</taxon>
        <taxon>Euarchontoglires</taxon>
        <taxon>Glires</taxon>
        <taxon>Rodentia</taxon>
        <taxon>Hystricomorpha</taxon>
        <taxon>Bathyergidae</taxon>
        <taxon>Heterocephalus</taxon>
    </lineage>
</organism>
<dbReference type="PANTHER" id="PTHR33331:SF13">
    <property type="entry name" value="COILED-COIL DOMAIN CONTAINING 162"/>
    <property type="match status" value="1"/>
</dbReference>
<gene>
    <name evidence="3" type="ORF">GW7_10686</name>
</gene>
<sequence>LELTGLRAQLTDLEEENLNLKKQIRKEIQEEYQALVQALFVTCLHMKEKLDENQLNLIQNVRELIGEVRTEGIANMKALKKKWGSARPDEGLKENPAKEQLQAVEQDNSHLTALLCKVRTLGHWRLAVQQAHFHGQLSRAEKESVQSKKECLRIKLMAEQEAGLFRQQLLALRQALARAQADNARLWKQQEKQAHLLKELEHRATQEALTRQQLDVIKTSSMEKLLEDVRQKEQQLQLLTEEAERASKLGQLQRRKLEREVCQMRSRLAQEQSTKLDAFQRVEELQSQLSHPEQPSVQMSSQGGLVSLRSPSTSSRYSHPHFIKTNLMSSQITGRSQRPKTVSIKHKKRTDEVFLTNVAKNVQLTAFQVQTATSRIPFKLNW</sequence>
<name>G5BGE6_HETGA</name>
<keyword evidence="1" id="KW-0175">Coiled coil</keyword>
<feature type="region of interest" description="Disordered" evidence="2">
    <location>
        <begin position="287"/>
        <end position="317"/>
    </location>
</feature>
<evidence type="ECO:0000256" key="1">
    <source>
        <dbReference type="SAM" id="Coils"/>
    </source>
</evidence>
<evidence type="ECO:0000313" key="3">
    <source>
        <dbReference type="EMBL" id="EHB08357.1"/>
    </source>
</evidence>
<dbReference type="InParanoid" id="G5BGE6"/>
<dbReference type="PANTHER" id="PTHR33331">
    <property type="entry name" value="COILED-COIL DOMAIN-CONTAINING PROTEIN 162"/>
    <property type="match status" value="1"/>
</dbReference>
<protein>
    <recommendedName>
        <fullName evidence="5">Coiled-coil domain-containing protein 162</fullName>
    </recommendedName>
</protein>
<reference evidence="3 4" key="1">
    <citation type="journal article" date="2011" name="Nature">
        <title>Genome sequencing reveals insights into physiology and longevity of the naked mole rat.</title>
        <authorList>
            <person name="Kim E.B."/>
            <person name="Fang X."/>
            <person name="Fushan A.A."/>
            <person name="Huang Z."/>
            <person name="Lobanov A.V."/>
            <person name="Han L."/>
            <person name="Marino S.M."/>
            <person name="Sun X."/>
            <person name="Turanov A.A."/>
            <person name="Yang P."/>
            <person name="Yim S.H."/>
            <person name="Zhao X."/>
            <person name="Kasaikina M.V."/>
            <person name="Stoletzki N."/>
            <person name="Peng C."/>
            <person name="Polak P."/>
            <person name="Xiong Z."/>
            <person name="Kiezun A."/>
            <person name="Zhu Y."/>
            <person name="Chen Y."/>
            <person name="Kryukov G.V."/>
            <person name="Zhang Q."/>
            <person name="Peshkin L."/>
            <person name="Yang L."/>
            <person name="Bronson R.T."/>
            <person name="Buffenstein R."/>
            <person name="Wang B."/>
            <person name="Han C."/>
            <person name="Li Q."/>
            <person name="Chen L."/>
            <person name="Zhao W."/>
            <person name="Sunyaev S.R."/>
            <person name="Park T.J."/>
            <person name="Zhang G."/>
            <person name="Wang J."/>
            <person name="Gladyshev V.N."/>
        </authorList>
    </citation>
    <scope>NUCLEOTIDE SEQUENCE [LARGE SCALE GENOMIC DNA]</scope>
</reference>
<feature type="non-terminal residue" evidence="3">
    <location>
        <position position="382"/>
    </location>
</feature>